<dbReference type="Pfam" id="PF12986">
    <property type="entry name" value="DUF3870"/>
    <property type="match status" value="1"/>
</dbReference>
<reference evidence="2 3" key="1">
    <citation type="journal article" date="2010" name="Stand. Genomic Sci.">
        <title>Complete genome sequence of Ilyobacter polytropus type strain (CuHbu1).</title>
        <authorList>
            <person name="Sikorski J."/>
            <person name="Chertkov O."/>
            <person name="Lapidus A."/>
            <person name="Nolan M."/>
            <person name="Lucas S."/>
            <person name="Del Rio T.G."/>
            <person name="Tice H."/>
            <person name="Cheng J.F."/>
            <person name="Tapia R."/>
            <person name="Han C."/>
            <person name="Goodwin L."/>
            <person name="Pitluck S."/>
            <person name="Liolios K."/>
            <person name="Ivanova N."/>
            <person name="Mavromatis K."/>
            <person name="Mikhailova N."/>
            <person name="Pati A."/>
            <person name="Chen A."/>
            <person name="Palaniappan K."/>
            <person name="Land M."/>
            <person name="Hauser L."/>
            <person name="Chang Y.J."/>
            <person name="Jeffries C.D."/>
            <person name="Brambilla E."/>
            <person name="Yasawong M."/>
            <person name="Rohde M."/>
            <person name="Pukall R."/>
            <person name="Spring S."/>
            <person name="Goker M."/>
            <person name="Woyke T."/>
            <person name="Bristow J."/>
            <person name="Eisen J.A."/>
            <person name="Markowitz V."/>
            <person name="Hugenholtz P."/>
            <person name="Kyrpides N.C."/>
            <person name="Klenk H.P."/>
        </authorList>
    </citation>
    <scope>NUCLEOTIDE SEQUENCE [LARGE SCALE GENOMIC DNA]</scope>
    <source>
        <strain evidence="3">ATCC 51220 / DSM 2926 / LMG 16218 / CuHBu1</strain>
        <plasmid evidence="3">pILYOP01</plasmid>
    </source>
</reference>
<geneLocation type="plasmid" evidence="2 3">
    <name>pILYOP01</name>
</geneLocation>
<organism evidence="2 3">
    <name type="scientific">Ilyobacter polytropus (strain ATCC 51220 / DSM 2926 / LMG 16218 / CuHBu1)</name>
    <dbReference type="NCBI Taxonomy" id="572544"/>
    <lineage>
        <taxon>Bacteria</taxon>
        <taxon>Fusobacteriati</taxon>
        <taxon>Fusobacteriota</taxon>
        <taxon>Fusobacteriia</taxon>
        <taxon>Fusobacteriales</taxon>
        <taxon>Fusobacteriaceae</taxon>
        <taxon>Ilyobacter</taxon>
    </lineage>
</organism>
<dbReference type="Proteomes" id="UP000006875">
    <property type="component" value="Plasmid pILYOP01"/>
</dbReference>
<accession>E3HCU3</accession>
<keyword evidence="2" id="KW-0614">Plasmid</keyword>
<evidence type="ECO:0000259" key="1">
    <source>
        <dbReference type="Pfam" id="PF12986"/>
    </source>
</evidence>
<dbReference type="HOGENOM" id="CLU_114448_2_1_0"/>
<sequence length="111" mass="12238">MGNRVLVTGYSKIPGGISASDVYSVIGVSMEVDVETGEIIKADCSLVTKLAREFVKRILEGEKLTDISALEHKFKNDYHGSTRKALITATKICCDRYLKALENRKALETSK</sequence>
<dbReference type="KEGG" id="ipo:Ilyop_2733"/>
<dbReference type="OrthoDB" id="88363at2"/>
<keyword evidence="3" id="KW-1185">Reference proteome</keyword>
<evidence type="ECO:0000313" key="3">
    <source>
        <dbReference type="Proteomes" id="UP000006875"/>
    </source>
</evidence>
<proteinExistence type="predicted"/>
<dbReference type="RefSeq" id="WP_013389141.1">
    <property type="nucleotide sequence ID" value="NC_014633.1"/>
</dbReference>
<dbReference type="EMBL" id="CP002282">
    <property type="protein sequence ID" value="ADO84488.1"/>
    <property type="molecule type" value="Genomic_DNA"/>
</dbReference>
<protein>
    <recommendedName>
        <fullName evidence="1">DUF3870 domain-containing protein</fullName>
    </recommendedName>
</protein>
<gene>
    <name evidence="2" type="ordered locus">Ilyop_2733</name>
</gene>
<evidence type="ECO:0000313" key="2">
    <source>
        <dbReference type="EMBL" id="ADO84488.1"/>
    </source>
</evidence>
<name>E3HCU3_ILYPC</name>
<dbReference type="AlphaFoldDB" id="E3HCU3"/>
<feature type="domain" description="DUF3870" evidence="1">
    <location>
        <begin position="6"/>
        <end position="97"/>
    </location>
</feature>
<dbReference type="InterPro" id="IPR024617">
    <property type="entry name" value="DUF3870"/>
</dbReference>